<dbReference type="SMART" id="SM00895">
    <property type="entry name" value="FCD"/>
    <property type="match status" value="1"/>
</dbReference>
<dbReference type="PANTHER" id="PTHR43537:SF5">
    <property type="entry name" value="UXU OPERON TRANSCRIPTIONAL REGULATOR"/>
    <property type="match status" value="1"/>
</dbReference>
<dbReference type="Pfam" id="PF07729">
    <property type="entry name" value="FCD"/>
    <property type="match status" value="1"/>
</dbReference>
<dbReference type="GO" id="GO:0003677">
    <property type="term" value="F:DNA binding"/>
    <property type="evidence" value="ECO:0007669"/>
    <property type="project" value="UniProtKB-KW"/>
</dbReference>
<dbReference type="InterPro" id="IPR036388">
    <property type="entry name" value="WH-like_DNA-bd_sf"/>
</dbReference>
<dbReference type="PANTHER" id="PTHR43537">
    <property type="entry name" value="TRANSCRIPTIONAL REGULATOR, GNTR FAMILY"/>
    <property type="match status" value="1"/>
</dbReference>
<dbReference type="SMART" id="SM00345">
    <property type="entry name" value="HTH_GNTR"/>
    <property type="match status" value="1"/>
</dbReference>
<dbReference type="EMBL" id="VFMN01000001">
    <property type="protein sequence ID" value="TQJ08508.1"/>
    <property type="molecule type" value="Genomic_DNA"/>
</dbReference>
<dbReference type="SUPFAM" id="SSF48008">
    <property type="entry name" value="GntR ligand-binding domain-like"/>
    <property type="match status" value="1"/>
</dbReference>
<evidence type="ECO:0000259" key="4">
    <source>
        <dbReference type="PROSITE" id="PS50949"/>
    </source>
</evidence>
<dbReference type="Gene3D" id="1.10.10.10">
    <property type="entry name" value="Winged helix-like DNA-binding domain superfamily/Winged helix DNA-binding domain"/>
    <property type="match status" value="1"/>
</dbReference>
<reference evidence="5 6" key="1">
    <citation type="submission" date="2019-06" db="EMBL/GenBank/DDBJ databases">
        <title>Sequencing the genomes of 1000 actinobacteria strains.</title>
        <authorList>
            <person name="Klenk H.-P."/>
        </authorList>
    </citation>
    <scope>NUCLEOTIDE SEQUENCE [LARGE SCALE GENOMIC DNA]</scope>
    <source>
        <strain evidence="5 6">DSM 18607</strain>
    </source>
</reference>
<keyword evidence="1" id="KW-0805">Transcription regulation</keyword>
<evidence type="ECO:0000256" key="1">
    <source>
        <dbReference type="ARBA" id="ARBA00023015"/>
    </source>
</evidence>
<dbReference type="Pfam" id="PF00392">
    <property type="entry name" value="GntR"/>
    <property type="match status" value="1"/>
</dbReference>
<dbReference type="InterPro" id="IPR000524">
    <property type="entry name" value="Tscrpt_reg_HTH_GntR"/>
</dbReference>
<feature type="domain" description="HTH gntR-type" evidence="4">
    <location>
        <begin position="8"/>
        <end position="78"/>
    </location>
</feature>
<dbReference type="PROSITE" id="PS50949">
    <property type="entry name" value="HTH_GNTR"/>
    <property type="match status" value="1"/>
</dbReference>
<dbReference type="SUPFAM" id="SSF46785">
    <property type="entry name" value="Winged helix' DNA-binding domain"/>
    <property type="match status" value="1"/>
</dbReference>
<dbReference type="PRINTS" id="PR00035">
    <property type="entry name" value="HTHGNTR"/>
</dbReference>
<dbReference type="AlphaFoldDB" id="A0A542DZJ9"/>
<evidence type="ECO:0000313" key="5">
    <source>
        <dbReference type="EMBL" id="TQJ08508.1"/>
    </source>
</evidence>
<keyword evidence="2" id="KW-0238">DNA-binding</keyword>
<organism evidence="5 6">
    <name type="scientific">Lapillicoccus jejuensis</name>
    <dbReference type="NCBI Taxonomy" id="402171"/>
    <lineage>
        <taxon>Bacteria</taxon>
        <taxon>Bacillati</taxon>
        <taxon>Actinomycetota</taxon>
        <taxon>Actinomycetes</taxon>
        <taxon>Micrococcales</taxon>
        <taxon>Intrasporangiaceae</taxon>
        <taxon>Lapillicoccus</taxon>
    </lineage>
</organism>
<dbReference type="InterPro" id="IPR011711">
    <property type="entry name" value="GntR_C"/>
</dbReference>
<dbReference type="CDD" id="cd07377">
    <property type="entry name" value="WHTH_GntR"/>
    <property type="match status" value="1"/>
</dbReference>
<dbReference type="Gene3D" id="1.20.120.530">
    <property type="entry name" value="GntR ligand-binding domain-like"/>
    <property type="match status" value="1"/>
</dbReference>
<sequence>MAGRRTRAPVATSLVDRLVTGIAVGTFSPGERLPPERELAEQLGVSRATLRQALQAVADLGLIEVRRGRGGGSFVSSASWEHVAPDTARRTLEVELPRLRDLFDYRCLVEGMIARAAAERRTADDCSSLREALEDFRSARSMIDARAIDRRLHGLVCEAARNPHLTTLSAHLTAEATLGFGAEPYEPGFLDEARHQHEELVGHIVRGEADAAGRCAQAHFALTLETMRASLRRVSGAVGGVGARPDVPARH</sequence>
<dbReference type="InterPro" id="IPR036390">
    <property type="entry name" value="WH_DNA-bd_sf"/>
</dbReference>
<protein>
    <submittedName>
        <fullName evidence="5">GntR family transcriptional regulator</fullName>
    </submittedName>
</protein>
<evidence type="ECO:0000313" key="6">
    <source>
        <dbReference type="Proteomes" id="UP000317893"/>
    </source>
</evidence>
<evidence type="ECO:0000256" key="2">
    <source>
        <dbReference type="ARBA" id="ARBA00023125"/>
    </source>
</evidence>
<evidence type="ECO:0000256" key="3">
    <source>
        <dbReference type="ARBA" id="ARBA00023163"/>
    </source>
</evidence>
<dbReference type="Proteomes" id="UP000317893">
    <property type="component" value="Unassembled WGS sequence"/>
</dbReference>
<dbReference type="InterPro" id="IPR008920">
    <property type="entry name" value="TF_FadR/GntR_C"/>
</dbReference>
<name>A0A542DZJ9_9MICO</name>
<accession>A0A542DZJ9</accession>
<keyword evidence="3" id="KW-0804">Transcription</keyword>
<proteinExistence type="predicted"/>
<keyword evidence="6" id="KW-1185">Reference proteome</keyword>
<dbReference type="GO" id="GO:0003700">
    <property type="term" value="F:DNA-binding transcription factor activity"/>
    <property type="evidence" value="ECO:0007669"/>
    <property type="project" value="InterPro"/>
</dbReference>
<comment type="caution">
    <text evidence="5">The sequence shown here is derived from an EMBL/GenBank/DDBJ whole genome shotgun (WGS) entry which is preliminary data.</text>
</comment>
<gene>
    <name evidence="5" type="ORF">FB458_1598</name>
</gene>